<evidence type="ECO:0000313" key="2">
    <source>
        <dbReference type="Proteomes" id="UP001186974"/>
    </source>
</evidence>
<accession>A0ACC3DBK9</accession>
<proteinExistence type="predicted"/>
<gene>
    <name evidence="1" type="ORF">LTS18_004433</name>
</gene>
<reference evidence="1" key="1">
    <citation type="submission" date="2024-09" db="EMBL/GenBank/DDBJ databases">
        <title>Black Yeasts Isolated from many extreme environments.</title>
        <authorList>
            <person name="Coleine C."/>
            <person name="Stajich J.E."/>
            <person name="Selbmann L."/>
        </authorList>
    </citation>
    <scope>NUCLEOTIDE SEQUENCE</scope>
    <source>
        <strain evidence="1">CCFEE 5737</strain>
    </source>
</reference>
<sequence>MPISPGYHFLFDFQTLTQTPAHQGGIPTTGEEPKTEHVINHQVRRRRGKVYFIRYGQITEQMMRIMSQVGNSSLPSEHLKDYVKMRQEFQRGARQWFLAWVENWVLLHDIDAHIHNLACEKARYNIPKPGETEDENTSRCEQLKQLEKAFAKYAGRFSRMLDAELAEAKSALEKAVSAPANRGNRTAKEKAQAQREYDPYATASTIPPYRNFHNKLSEEEQNSFWVDEERMRWNLDVAATWLRYASDTIAIAKSLGDQDFRDIIIDR</sequence>
<name>A0ACC3DBK9_9PEZI</name>
<protein>
    <submittedName>
        <fullName evidence="1">Uncharacterized protein</fullName>
    </submittedName>
</protein>
<evidence type="ECO:0000313" key="1">
    <source>
        <dbReference type="EMBL" id="KAK3064737.1"/>
    </source>
</evidence>
<dbReference type="Proteomes" id="UP001186974">
    <property type="component" value="Unassembled WGS sequence"/>
</dbReference>
<keyword evidence="2" id="KW-1185">Reference proteome</keyword>
<comment type="caution">
    <text evidence="1">The sequence shown here is derived from an EMBL/GenBank/DDBJ whole genome shotgun (WGS) entry which is preliminary data.</text>
</comment>
<organism evidence="1 2">
    <name type="scientific">Coniosporium uncinatum</name>
    <dbReference type="NCBI Taxonomy" id="93489"/>
    <lineage>
        <taxon>Eukaryota</taxon>
        <taxon>Fungi</taxon>
        <taxon>Dikarya</taxon>
        <taxon>Ascomycota</taxon>
        <taxon>Pezizomycotina</taxon>
        <taxon>Dothideomycetes</taxon>
        <taxon>Dothideomycetes incertae sedis</taxon>
        <taxon>Coniosporium</taxon>
    </lineage>
</organism>
<dbReference type="EMBL" id="JAWDJW010006437">
    <property type="protein sequence ID" value="KAK3064737.1"/>
    <property type="molecule type" value="Genomic_DNA"/>
</dbReference>